<evidence type="ECO:0000313" key="3">
    <source>
        <dbReference type="EMBL" id="KTB13262.1"/>
    </source>
</evidence>
<dbReference type="EMBL" id="LLZZ01000154">
    <property type="protein sequence ID" value="KTA98033.1"/>
    <property type="molecule type" value="Genomic_DNA"/>
</dbReference>
<feature type="compositionally biased region" description="Basic residues" evidence="1">
    <location>
        <begin position="84"/>
        <end position="93"/>
    </location>
</feature>
<feature type="compositionally biased region" description="Basic residues" evidence="1">
    <location>
        <begin position="327"/>
        <end position="337"/>
    </location>
</feature>
<protein>
    <submittedName>
        <fullName evidence="3">Uncharacterized protein</fullName>
    </submittedName>
</protein>
<feature type="region of interest" description="Disordered" evidence="1">
    <location>
        <begin position="79"/>
        <end position="101"/>
    </location>
</feature>
<feature type="compositionally biased region" description="Basic and acidic residues" evidence="1">
    <location>
        <begin position="291"/>
        <end position="310"/>
    </location>
</feature>
<sequence length="388" mass="44089">MDDDELVNFLLSDDIVQKASKREKKSRWLRDSNAAADLVDTNNASPAVEGKSENVRNGNDTLEVDELEVDLDNLILSSGTAHGTKSKRPKRTRLKETTENSNKDFLKLLNEIIDKEVKEERLIVGNGGSSPTDSDLTLKKKKKNKNKKTKNTGRKTVETNAKDDDRPFEKVMDMFLKDENGIQTELPKAEGNSTNDSKELKAKRKKSKKKKPTKQITVEEIPETPQQTQNAIHNSDEDSKIIIQRRKKDKKSKKKKKEKSHIDIGKGEGNENHDETSDKTFKKEKKLKAKKHDEDQLKHIETNMKIHNAEDDINNVTNSNSTSHPSLSKKSKKKKKKLIETDEHHDKPEISIEKENGGSSIKSKKNRTKQKSKRSHVNTESAPISVEF</sequence>
<feature type="compositionally biased region" description="Polar residues" evidence="1">
    <location>
        <begin position="224"/>
        <end position="233"/>
    </location>
</feature>
<evidence type="ECO:0000256" key="1">
    <source>
        <dbReference type="SAM" id="MobiDB-lite"/>
    </source>
</evidence>
<dbReference type="VEuPathDB" id="FungiDB:GWK60_L13849"/>
<feature type="compositionally biased region" description="Basic residues" evidence="1">
    <location>
        <begin position="243"/>
        <end position="259"/>
    </location>
</feature>
<dbReference type="VEuPathDB" id="FungiDB:CAGL0L09845g"/>
<accession>A0A0W0D924</accession>
<dbReference type="OMA" id="ENECSID"/>
<dbReference type="Proteomes" id="UP000054886">
    <property type="component" value="Unassembled WGS sequence"/>
</dbReference>
<dbReference type="EMBL" id="LLZZ01000013">
    <property type="protein sequence ID" value="KTB13262.1"/>
    <property type="molecule type" value="Genomic_DNA"/>
</dbReference>
<name>A0A0W0D924_CANGB</name>
<reference evidence="3 4" key="1">
    <citation type="submission" date="2015-10" db="EMBL/GenBank/DDBJ databases">
        <title>Draft genomes sequences of Candida glabrata isolates 1A, 1B, 2A, 2B, 3A and 3B.</title>
        <authorList>
            <person name="Haavelsrud O.E."/>
            <person name="Gaustad P."/>
        </authorList>
    </citation>
    <scope>NUCLEOTIDE SEQUENCE [LARGE SCALE GENOMIC DNA]</scope>
    <source>
        <strain evidence="3">910700640</strain>
    </source>
</reference>
<evidence type="ECO:0000313" key="2">
    <source>
        <dbReference type="EMBL" id="KTA98033.1"/>
    </source>
</evidence>
<gene>
    <name evidence="2" type="ORF">AO440_005234</name>
    <name evidence="3" type="ORF">AO440_005771</name>
</gene>
<organism evidence="3 4">
    <name type="scientific">Candida glabrata</name>
    <name type="common">Yeast</name>
    <name type="synonym">Torulopsis glabrata</name>
    <dbReference type="NCBI Taxonomy" id="5478"/>
    <lineage>
        <taxon>Eukaryota</taxon>
        <taxon>Fungi</taxon>
        <taxon>Dikarya</taxon>
        <taxon>Ascomycota</taxon>
        <taxon>Saccharomycotina</taxon>
        <taxon>Saccharomycetes</taxon>
        <taxon>Saccharomycetales</taxon>
        <taxon>Saccharomycetaceae</taxon>
        <taxon>Nakaseomyces</taxon>
    </lineage>
</organism>
<feature type="compositionally biased region" description="Basic and acidic residues" evidence="1">
    <location>
        <begin position="260"/>
        <end position="281"/>
    </location>
</feature>
<feature type="region of interest" description="Disordered" evidence="1">
    <location>
        <begin position="119"/>
        <end position="388"/>
    </location>
</feature>
<comment type="caution">
    <text evidence="3">The sequence shown here is derived from an EMBL/GenBank/DDBJ whole genome shotgun (WGS) entry which is preliminary data.</text>
</comment>
<feature type="compositionally biased region" description="Basic residues" evidence="1">
    <location>
        <begin position="362"/>
        <end position="376"/>
    </location>
</feature>
<dbReference type="VEuPathDB" id="FungiDB:B1J91_L09845g"/>
<feature type="compositionally biased region" description="Basic residues" evidence="1">
    <location>
        <begin position="201"/>
        <end position="213"/>
    </location>
</feature>
<evidence type="ECO:0000313" key="4">
    <source>
        <dbReference type="Proteomes" id="UP000054886"/>
    </source>
</evidence>
<feature type="region of interest" description="Disordered" evidence="1">
    <location>
        <begin position="40"/>
        <end position="60"/>
    </location>
</feature>
<feature type="compositionally biased region" description="Polar residues" evidence="1">
    <location>
        <begin position="314"/>
        <end position="325"/>
    </location>
</feature>
<feature type="compositionally biased region" description="Basic and acidic residues" evidence="1">
    <location>
        <begin position="338"/>
        <end position="356"/>
    </location>
</feature>
<dbReference type="AlphaFoldDB" id="A0A0W0D924"/>
<proteinExistence type="predicted"/>
<dbReference type="VEuPathDB" id="FungiDB:GVI51_L09823"/>
<feature type="compositionally biased region" description="Basic residues" evidence="1">
    <location>
        <begin position="139"/>
        <end position="153"/>
    </location>
</feature>
<feature type="compositionally biased region" description="Basic and acidic residues" evidence="1">
    <location>
        <begin position="155"/>
        <end position="180"/>
    </location>
</feature>